<dbReference type="Gene3D" id="3.40.190.10">
    <property type="entry name" value="Periplasmic binding protein-like II"/>
    <property type="match status" value="2"/>
</dbReference>
<dbReference type="EMBL" id="JAHHHV010000045">
    <property type="protein sequence ID" value="MBW4465492.1"/>
    <property type="molecule type" value="Genomic_DNA"/>
</dbReference>
<protein>
    <submittedName>
        <fullName evidence="3">2-aminoethylphosphonate ABC transporter substrate-binding protein</fullName>
    </submittedName>
</protein>
<evidence type="ECO:0000313" key="4">
    <source>
        <dbReference type="Proteomes" id="UP000707356"/>
    </source>
</evidence>
<dbReference type="PIRSF" id="PIRSF002825">
    <property type="entry name" value="CfbpA"/>
    <property type="match status" value="1"/>
</dbReference>
<organism evidence="3 4">
    <name type="scientific">Pegethrix bostrychoides GSE-TBD4-15B</name>
    <dbReference type="NCBI Taxonomy" id="2839662"/>
    <lineage>
        <taxon>Bacteria</taxon>
        <taxon>Bacillati</taxon>
        <taxon>Cyanobacteriota</taxon>
        <taxon>Cyanophyceae</taxon>
        <taxon>Oculatellales</taxon>
        <taxon>Oculatellaceae</taxon>
        <taxon>Pegethrix</taxon>
    </lineage>
</organism>
<gene>
    <name evidence="3" type="ORF">KME07_08630</name>
</gene>
<dbReference type="Proteomes" id="UP000707356">
    <property type="component" value="Unassembled WGS sequence"/>
</dbReference>
<sequence>MSIRLAHKPRFLSALSKRWKTFTSLFLSSFAIVLLVTACVADPSQVQNASPGASTAAGGSADSITVYTALEDDQIKEYLASFQAKYPDIKVNIVRDSTGVITAKLLAEKDNPQADVVWGTAASSLLVADQQGMLEPYAPAGLDKVSEKLRDDRNPPHWVGIDAWMSAFCVNTAELKEKNLPMPKSWADLTKPEYKNQIVMSNPASSGTGFLSVSAMLQMKGEQDGWKYLDGLHQNVAQYMHSGSRPCKAAGAGEYPIGISFDYRAVKQKNDGEPIEPVFPTEGSGWDIEANALVKKTTIKPAAKTFLDWAISEDVSKKYAENFAVTAIKTDVPIPKGYPADPLKQLAKNDFNWAASNRDRILEEWTKRYDTKSAPKEG</sequence>
<dbReference type="InterPro" id="IPR026045">
    <property type="entry name" value="Ferric-bd"/>
</dbReference>
<dbReference type="PANTHER" id="PTHR30006:SF2">
    <property type="entry name" value="ABC TRANSPORTER SUBSTRATE-BINDING PROTEIN"/>
    <property type="match status" value="1"/>
</dbReference>
<evidence type="ECO:0000313" key="3">
    <source>
        <dbReference type="EMBL" id="MBW4465492.1"/>
    </source>
</evidence>
<comment type="caution">
    <text evidence="3">The sequence shown here is derived from an EMBL/GenBank/DDBJ whole genome shotgun (WGS) entry which is preliminary data.</text>
</comment>
<reference evidence="3" key="2">
    <citation type="journal article" date="2022" name="Microbiol. Resour. Announc.">
        <title>Metagenome Sequencing to Explore Phylogenomics of Terrestrial Cyanobacteria.</title>
        <authorList>
            <person name="Ward R.D."/>
            <person name="Stajich J.E."/>
            <person name="Johansen J.R."/>
            <person name="Huntemann M."/>
            <person name="Clum A."/>
            <person name="Foster B."/>
            <person name="Foster B."/>
            <person name="Roux S."/>
            <person name="Palaniappan K."/>
            <person name="Varghese N."/>
            <person name="Mukherjee S."/>
            <person name="Reddy T.B.K."/>
            <person name="Daum C."/>
            <person name="Copeland A."/>
            <person name="Chen I.A."/>
            <person name="Ivanova N.N."/>
            <person name="Kyrpides N.C."/>
            <person name="Shapiro N."/>
            <person name="Eloe-Fadrosh E.A."/>
            <person name="Pietrasiak N."/>
        </authorList>
    </citation>
    <scope>NUCLEOTIDE SEQUENCE</scope>
    <source>
        <strain evidence="3">GSE-TBD4-15B</strain>
    </source>
</reference>
<dbReference type="SUPFAM" id="SSF53850">
    <property type="entry name" value="Periplasmic binding protein-like II"/>
    <property type="match status" value="1"/>
</dbReference>
<dbReference type="AlphaFoldDB" id="A0A951PA07"/>
<dbReference type="NCBIfam" id="TIGR03261">
    <property type="entry name" value="phnS2"/>
    <property type="match status" value="1"/>
</dbReference>
<evidence type="ECO:0000256" key="1">
    <source>
        <dbReference type="ARBA" id="ARBA00022729"/>
    </source>
</evidence>
<dbReference type="InterPro" id="IPR017663">
    <property type="entry name" value="ABC_2-AEP-bd"/>
</dbReference>
<dbReference type="GO" id="GO:0015888">
    <property type="term" value="P:thiamine transport"/>
    <property type="evidence" value="ECO:0007669"/>
    <property type="project" value="TreeGrafter"/>
</dbReference>
<evidence type="ECO:0000256" key="2">
    <source>
        <dbReference type="PIRSR" id="PIRSR002825-1"/>
    </source>
</evidence>
<dbReference type="CDD" id="cd13544">
    <property type="entry name" value="PBP2_Fbp_like_1"/>
    <property type="match status" value="1"/>
</dbReference>
<dbReference type="PANTHER" id="PTHR30006">
    <property type="entry name" value="THIAMINE-BINDING PERIPLASMIC PROTEIN-RELATED"/>
    <property type="match status" value="1"/>
</dbReference>
<dbReference type="GO" id="GO:0030976">
    <property type="term" value="F:thiamine pyrophosphate binding"/>
    <property type="evidence" value="ECO:0007669"/>
    <property type="project" value="TreeGrafter"/>
</dbReference>
<dbReference type="GO" id="GO:0030975">
    <property type="term" value="F:thiamine binding"/>
    <property type="evidence" value="ECO:0007669"/>
    <property type="project" value="TreeGrafter"/>
</dbReference>
<keyword evidence="1" id="KW-0732">Signal</keyword>
<feature type="binding site" evidence="2">
    <location>
        <position position="263"/>
    </location>
    <ligand>
        <name>Fe cation</name>
        <dbReference type="ChEBI" id="CHEBI:24875"/>
    </ligand>
</feature>
<dbReference type="GO" id="GO:0030288">
    <property type="term" value="C:outer membrane-bounded periplasmic space"/>
    <property type="evidence" value="ECO:0007669"/>
    <property type="project" value="TreeGrafter"/>
</dbReference>
<keyword evidence="2" id="KW-0408">Iron</keyword>
<dbReference type="Pfam" id="PF13343">
    <property type="entry name" value="SBP_bac_6"/>
    <property type="match status" value="1"/>
</dbReference>
<keyword evidence="2" id="KW-0479">Metal-binding</keyword>
<dbReference type="GO" id="GO:0046872">
    <property type="term" value="F:metal ion binding"/>
    <property type="evidence" value="ECO:0007669"/>
    <property type="project" value="UniProtKB-KW"/>
</dbReference>
<reference evidence="3" key="1">
    <citation type="submission" date="2021-05" db="EMBL/GenBank/DDBJ databases">
        <authorList>
            <person name="Pietrasiak N."/>
            <person name="Ward R."/>
            <person name="Stajich J.E."/>
            <person name="Kurbessoian T."/>
        </authorList>
    </citation>
    <scope>NUCLEOTIDE SEQUENCE</scope>
    <source>
        <strain evidence="3">GSE-TBD4-15B</strain>
    </source>
</reference>
<accession>A0A951PA07</accession>
<name>A0A951PA07_9CYAN</name>
<proteinExistence type="predicted"/>